<dbReference type="PROSITE" id="PS50213">
    <property type="entry name" value="FAS1"/>
    <property type="match status" value="1"/>
</dbReference>
<feature type="signal peptide" evidence="1">
    <location>
        <begin position="1"/>
        <end position="22"/>
    </location>
</feature>
<evidence type="ECO:0000259" key="2">
    <source>
        <dbReference type="PROSITE" id="PS50213"/>
    </source>
</evidence>
<dbReference type="Pfam" id="PF02469">
    <property type="entry name" value="Fasciclin"/>
    <property type="match status" value="1"/>
</dbReference>
<name>A0A2D3UVU2_9PEZI</name>
<proteinExistence type="predicted"/>
<dbReference type="AlphaFoldDB" id="A0A2D3UVU2"/>
<dbReference type="InterPro" id="IPR000782">
    <property type="entry name" value="FAS1_domain"/>
</dbReference>
<accession>A0A2D3UVU2</accession>
<reference evidence="3 4" key="1">
    <citation type="submission" date="2016-03" db="EMBL/GenBank/DDBJ databases">
        <authorList>
            <person name="Ploux O."/>
        </authorList>
    </citation>
    <scope>NUCLEOTIDE SEQUENCE [LARGE SCALE GENOMIC DNA]</scope>
    <source>
        <strain evidence="3 4">URUG2</strain>
    </source>
</reference>
<dbReference type="Proteomes" id="UP000225277">
    <property type="component" value="Unassembled WGS sequence"/>
</dbReference>
<feature type="chain" id="PRO_5013871338" description="FAS1 domain-containing protein" evidence="1">
    <location>
        <begin position="23"/>
        <end position="351"/>
    </location>
</feature>
<dbReference type="SUPFAM" id="SSF82153">
    <property type="entry name" value="FAS1 domain"/>
    <property type="match status" value="2"/>
</dbReference>
<dbReference type="STRING" id="112498.A0A2D3UVU2"/>
<dbReference type="Gene3D" id="2.30.180.10">
    <property type="entry name" value="FAS1 domain"/>
    <property type="match status" value="1"/>
</dbReference>
<keyword evidence="1" id="KW-0732">Signal</keyword>
<dbReference type="PANTHER" id="PTHR10900">
    <property type="entry name" value="PERIOSTIN-RELATED"/>
    <property type="match status" value="1"/>
</dbReference>
<evidence type="ECO:0000313" key="4">
    <source>
        <dbReference type="Proteomes" id="UP000225277"/>
    </source>
</evidence>
<sequence length="351" mass="37322">MLAMLRIIHILWALLTPGIALAHLSYTPLDPILTSIAKNPNTSTFYSLFNGTGGASGKPGPDFEERFNDPSIGLSFTAFAPTNKALAELPPALLTYLTLPHSYVLLESFLINHIAPGNMSDSDCAAGKSARMVGGFDVTFDRNGGMATNVAMYTGEGTPPAQANMVRTPAGDLACSPAYNGRLCEIDGILDGYSTYFGEGDAGATDELPPITTVQGTMRDIIETSPRLTTLHSALGKVDPAFLSRLALFSQSEDIQQSTVYLAPGNAAFDALPQGAISSMVQPSNADLSTRLLELGYGHLSNDSRVLQSEQSLNITIQASQALNARITNRTCAENGCIWEIGRLLNALYIA</sequence>
<dbReference type="EMBL" id="FJUY01000012">
    <property type="protein sequence ID" value="CZT21872.1"/>
    <property type="molecule type" value="Genomic_DNA"/>
</dbReference>
<protein>
    <recommendedName>
        <fullName evidence="2">FAS1 domain-containing protein</fullName>
    </recommendedName>
</protein>
<dbReference type="GeneID" id="35602850"/>
<dbReference type="OrthoDB" id="286301at2759"/>
<gene>
    <name evidence="3" type="ORF">RCC_07738</name>
</gene>
<organism evidence="3 4">
    <name type="scientific">Ramularia collo-cygni</name>
    <dbReference type="NCBI Taxonomy" id="112498"/>
    <lineage>
        <taxon>Eukaryota</taxon>
        <taxon>Fungi</taxon>
        <taxon>Dikarya</taxon>
        <taxon>Ascomycota</taxon>
        <taxon>Pezizomycotina</taxon>
        <taxon>Dothideomycetes</taxon>
        <taxon>Dothideomycetidae</taxon>
        <taxon>Mycosphaerellales</taxon>
        <taxon>Mycosphaerellaceae</taxon>
        <taxon>Ramularia</taxon>
    </lineage>
</organism>
<dbReference type="RefSeq" id="XP_023628761.1">
    <property type="nucleotide sequence ID" value="XM_023772993.1"/>
</dbReference>
<feature type="domain" description="FAS1" evidence="2">
    <location>
        <begin position="29"/>
        <end position="190"/>
    </location>
</feature>
<dbReference type="PANTHER" id="PTHR10900:SF77">
    <property type="entry name" value="FI19380P1"/>
    <property type="match status" value="1"/>
</dbReference>
<dbReference type="InterPro" id="IPR050904">
    <property type="entry name" value="Adhesion/Biosynth-related"/>
</dbReference>
<keyword evidence="4" id="KW-1185">Reference proteome</keyword>
<evidence type="ECO:0000313" key="3">
    <source>
        <dbReference type="EMBL" id="CZT21872.1"/>
    </source>
</evidence>
<evidence type="ECO:0000256" key="1">
    <source>
        <dbReference type="SAM" id="SignalP"/>
    </source>
</evidence>
<dbReference type="InterPro" id="IPR036378">
    <property type="entry name" value="FAS1_dom_sf"/>
</dbReference>